<evidence type="ECO:0000313" key="1">
    <source>
        <dbReference type="EMBL" id="TKC19106.1"/>
    </source>
</evidence>
<name>A0A4U1DC83_9BACI</name>
<sequence>MKIDYIESNKKLLPNIESPSKHFYYSGLNYIEVGYLVSKDQLGHYFDNTNLIPYLFNGKACITINYQQYFSNFQNGHGETQEIEIGVYCIPRLYKEKVPTLDLKDFLMGEDQTKLIGIYRIFVPCDDELAIDAGINKFGEPKFLANFKSSMPSYNDLLVRDWKISCNEFEDHRTMIFSLEINLEGLPRTISNISPITYYGYRDGELIGSRWNIHQPLDTFFIPENCENKVNLMFGSTTNNMGIEIKKILNGIEPFYIREHINKPVAIQSRPFFVV</sequence>
<evidence type="ECO:0008006" key="3">
    <source>
        <dbReference type="Google" id="ProtNLM"/>
    </source>
</evidence>
<accession>A0A4U1DC83</accession>
<gene>
    <name evidence="1" type="ORF">FA727_06045</name>
</gene>
<comment type="caution">
    <text evidence="1">The sequence shown here is derived from an EMBL/GenBank/DDBJ whole genome shotgun (WGS) entry which is preliminary data.</text>
</comment>
<protein>
    <recommendedName>
        <fullName evidence="3">Acetoacetate decarboxylase</fullName>
    </recommendedName>
</protein>
<organism evidence="1 2">
    <name type="scientific">Robertmurraya kyonggiensis</name>
    <dbReference type="NCBI Taxonomy" id="1037680"/>
    <lineage>
        <taxon>Bacteria</taxon>
        <taxon>Bacillati</taxon>
        <taxon>Bacillota</taxon>
        <taxon>Bacilli</taxon>
        <taxon>Bacillales</taxon>
        <taxon>Bacillaceae</taxon>
        <taxon>Robertmurraya</taxon>
    </lineage>
</organism>
<dbReference type="RefSeq" id="WP_136829931.1">
    <property type="nucleotide sequence ID" value="NZ_SWBM01000001.1"/>
</dbReference>
<dbReference type="OrthoDB" id="1633687at2"/>
<dbReference type="AlphaFoldDB" id="A0A4U1DC83"/>
<dbReference type="Proteomes" id="UP000307756">
    <property type="component" value="Unassembled WGS sequence"/>
</dbReference>
<evidence type="ECO:0000313" key="2">
    <source>
        <dbReference type="Proteomes" id="UP000307756"/>
    </source>
</evidence>
<dbReference type="EMBL" id="SWBM01000001">
    <property type="protein sequence ID" value="TKC19106.1"/>
    <property type="molecule type" value="Genomic_DNA"/>
</dbReference>
<reference evidence="1 2" key="1">
    <citation type="journal article" date="2011" name="J. Microbiol.">
        <title>Bacillus kyonggiensis sp. nov., isolated from soil of a lettuce field.</title>
        <authorList>
            <person name="Dong K."/>
            <person name="Lee S."/>
        </authorList>
    </citation>
    <scope>NUCLEOTIDE SEQUENCE [LARGE SCALE GENOMIC DNA]</scope>
    <source>
        <strain evidence="1 2">NB22</strain>
    </source>
</reference>
<proteinExistence type="predicted"/>
<keyword evidence="2" id="KW-1185">Reference proteome</keyword>